<evidence type="ECO:0000313" key="11">
    <source>
        <dbReference type="EMBL" id="MFC4351298.1"/>
    </source>
</evidence>
<name>A0ABV8ULG5_9PROT</name>
<protein>
    <recommendedName>
        <fullName evidence="9">Sec-independent protein translocase protein TatA</fullName>
    </recommendedName>
</protein>
<dbReference type="InterPro" id="IPR003369">
    <property type="entry name" value="TatA/B/E"/>
</dbReference>
<accession>A0ABV8ULG5</accession>
<dbReference type="Pfam" id="PF02416">
    <property type="entry name" value="TatA_B_E"/>
    <property type="match status" value="1"/>
</dbReference>
<evidence type="ECO:0000256" key="4">
    <source>
        <dbReference type="ARBA" id="ARBA00022692"/>
    </source>
</evidence>
<keyword evidence="3 9" id="KW-1003">Cell membrane</keyword>
<evidence type="ECO:0000256" key="5">
    <source>
        <dbReference type="ARBA" id="ARBA00022927"/>
    </source>
</evidence>
<dbReference type="PANTHER" id="PTHR42982">
    <property type="entry name" value="SEC-INDEPENDENT PROTEIN TRANSLOCASE PROTEIN TATA"/>
    <property type="match status" value="1"/>
</dbReference>
<keyword evidence="2 9" id="KW-0813">Transport</keyword>
<dbReference type="PANTHER" id="PTHR42982:SF1">
    <property type="entry name" value="SEC-INDEPENDENT PROTEIN TRANSLOCASE PROTEIN TATA"/>
    <property type="match status" value="1"/>
</dbReference>
<dbReference type="NCBIfam" id="TIGR01411">
    <property type="entry name" value="tatAE"/>
    <property type="match status" value="1"/>
</dbReference>
<feature type="compositionally biased region" description="Basic and acidic residues" evidence="10">
    <location>
        <begin position="57"/>
        <end position="66"/>
    </location>
</feature>
<keyword evidence="4 9" id="KW-0812">Transmembrane</keyword>
<keyword evidence="7 9" id="KW-0811">Translocation</keyword>
<evidence type="ECO:0000256" key="10">
    <source>
        <dbReference type="SAM" id="MobiDB-lite"/>
    </source>
</evidence>
<proteinExistence type="inferred from homology"/>
<keyword evidence="6 9" id="KW-1133">Transmembrane helix</keyword>
<evidence type="ECO:0000256" key="3">
    <source>
        <dbReference type="ARBA" id="ARBA00022475"/>
    </source>
</evidence>
<evidence type="ECO:0000256" key="2">
    <source>
        <dbReference type="ARBA" id="ARBA00022448"/>
    </source>
</evidence>
<feature type="region of interest" description="Disordered" evidence="10">
    <location>
        <begin position="55"/>
        <end position="102"/>
    </location>
</feature>
<keyword evidence="12" id="KW-1185">Reference proteome</keyword>
<dbReference type="InterPro" id="IPR006312">
    <property type="entry name" value="TatA/E"/>
</dbReference>
<evidence type="ECO:0000256" key="1">
    <source>
        <dbReference type="ARBA" id="ARBA00004162"/>
    </source>
</evidence>
<dbReference type="NCBIfam" id="NF001940">
    <property type="entry name" value="PRK00720.1"/>
    <property type="match status" value="1"/>
</dbReference>
<comment type="subcellular location">
    <subcellularLocation>
        <location evidence="1 9">Cell membrane</location>
        <topology evidence="1 9">Single-pass membrane protein</topology>
    </subcellularLocation>
</comment>
<evidence type="ECO:0000256" key="8">
    <source>
        <dbReference type="ARBA" id="ARBA00023136"/>
    </source>
</evidence>
<evidence type="ECO:0000313" key="12">
    <source>
        <dbReference type="Proteomes" id="UP001595799"/>
    </source>
</evidence>
<dbReference type="Gene3D" id="1.20.5.3310">
    <property type="match status" value="1"/>
</dbReference>
<comment type="subunit">
    <text evidence="9">The Tat system comprises two distinct complexes: a TatABC complex, containing multiple copies of TatA, TatB and TatC subunits, and a separate TatA complex, containing only TatA subunits. Substrates initially bind to the TatABC complex, which probably triggers association of the separate TatA complex to form the active translocon.</text>
</comment>
<evidence type="ECO:0000256" key="9">
    <source>
        <dbReference type="HAMAP-Rule" id="MF_00236"/>
    </source>
</evidence>
<comment type="caution">
    <text evidence="11">The sequence shown here is derived from an EMBL/GenBank/DDBJ whole genome shotgun (WGS) entry which is preliminary data.</text>
</comment>
<organism evidence="11 12">
    <name type="scientific">Fodinicurvata halophila</name>
    <dbReference type="NCBI Taxonomy" id="1419723"/>
    <lineage>
        <taxon>Bacteria</taxon>
        <taxon>Pseudomonadati</taxon>
        <taxon>Pseudomonadota</taxon>
        <taxon>Alphaproteobacteria</taxon>
        <taxon>Rhodospirillales</taxon>
        <taxon>Rhodovibrionaceae</taxon>
        <taxon>Fodinicurvata</taxon>
    </lineage>
</organism>
<comment type="similarity">
    <text evidence="9">Belongs to the TatA/E family.</text>
</comment>
<dbReference type="EMBL" id="JBHSCW010000003">
    <property type="protein sequence ID" value="MFC4351298.1"/>
    <property type="molecule type" value="Genomic_DNA"/>
</dbReference>
<feature type="transmembrane region" description="Helical" evidence="9">
    <location>
        <begin position="20"/>
        <end position="37"/>
    </location>
</feature>
<dbReference type="Proteomes" id="UP001595799">
    <property type="component" value="Unassembled WGS sequence"/>
</dbReference>
<gene>
    <name evidence="9" type="primary">tatA</name>
    <name evidence="11" type="ORF">ACFOW6_07065</name>
</gene>
<comment type="function">
    <text evidence="9">Part of the twin-arginine translocation (Tat) system that transports large folded proteins containing a characteristic twin-arginine motif in their signal peptide across membranes. TatA could form the protein-conducting channel of the Tat system.</text>
</comment>
<evidence type="ECO:0000256" key="7">
    <source>
        <dbReference type="ARBA" id="ARBA00023010"/>
    </source>
</evidence>
<keyword evidence="5 9" id="KW-0653">Protein transport</keyword>
<feature type="compositionally biased region" description="Basic and acidic residues" evidence="10">
    <location>
        <begin position="73"/>
        <end position="102"/>
    </location>
</feature>
<dbReference type="HAMAP" id="MF_00236">
    <property type="entry name" value="TatA_E"/>
    <property type="match status" value="1"/>
</dbReference>
<keyword evidence="8 9" id="KW-0472">Membrane</keyword>
<sequence>MGVIPSEDILLVAFTGSFSIWHWLIVLAVVLILFGGGGKIPKLMKDLGSGITQFKRGMKEEDKSDENSEDENGEKPALNRDETSTAQSEKVDEEKKQKAANG</sequence>
<dbReference type="RefSeq" id="WP_382421633.1">
    <property type="nucleotide sequence ID" value="NZ_JBHSCW010000003.1"/>
</dbReference>
<reference evidence="12" key="1">
    <citation type="journal article" date="2019" name="Int. J. Syst. Evol. Microbiol.">
        <title>The Global Catalogue of Microorganisms (GCM) 10K type strain sequencing project: providing services to taxonomists for standard genome sequencing and annotation.</title>
        <authorList>
            <consortium name="The Broad Institute Genomics Platform"/>
            <consortium name="The Broad Institute Genome Sequencing Center for Infectious Disease"/>
            <person name="Wu L."/>
            <person name="Ma J."/>
        </authorList>
    </citation>
    <scope>NUCLEOTIDE SEQUENCE [LARGE SCALE GENOMIC DNA]</scope>
    <source>
        <strain evidence="12">CECT 8472</strain>
    </source>
</reference>
<evidence type="ECO:0000256" key="6">
    <source>
        <dbReference type="ARBA" id="ARBA00022989"/>
    </source>
</evidence>